<feature type="domain" description="RNase H type-1" evidence="3">
    <location>
        <begin position="258"/>
        <end position="379"/>
    </location>
</feature>
<dbReference type="InterPro" id="IPR044730">
    <property type="entry name" value="RNase_H-like_dom_plant"/>
</dbReference>
<dbReference type="InterPro" id="IPR003676">
    <property type="entry name" value="SAUR_fam"/>
</dbReference>
<feature type="compositionally biased region" description="Polar residues" evidence="2">
    <location>
        <begin position="1"/>
        <end position="27"/>
    </location>
</feature>
<organism evidence="5 6">
    <name type="scientific">Coffea arabica</name>
    <name type="common">Arabian coffee</name>
    <dbReference type="NCBI Taxonomy" id="13443"/>
    <lineage>
        <taxon>Eukaryota</taxon>
        <taxon>Viridiplantae</taxon>
        <taxon>Streptophyta</taxon>
        <taxon>Embryophyta</taxon>
        <taxon>Tracheophyta</taxon>
        <taxon>Spermatophyta</taxon>
        <taxon>Magnoliopsida</taxon>
        <taxon>eudicotyledons</taxon>
        <taxon>Gunneridae</taxon>
        <taxon>Pentapetalae</taxon>
        <taxon>asterids</taxon>
        <taxon>lamiids</taxon>
        <taxon>Gentianales</taxon>
        <taxon>Rubiaceae</taxon>
        <taxon>Ixoroideae</taxon>
        <taxon>Gardenieae complex</taxon>
        <taxon>Bertiereae - Coffeeae clade</taxon>
        <taxon>Coffeeae</taxon>
        <taxon>Coffea</taxon>
    </lineage>
</organism>
<feature type="region of interest" description="Disordered" evidence="2">
    <location>
        <begin position="220"/>
        <end position="243"/>
    </location>
</feature>
<sequence>MKGREMSSSPTYVRLSSSNDAEATSSPRKGYVPVLVGTDNEDMERLCIPVKLINHPSLASLLDDSVLDLGYTQHGLLRVSCGAEDFKEIVKNISRRKQGGQDAKTSWEIRKHSVWKKLWHMKVKAKLKHFMWKCLPNCLPTYEIMSKRPGKGEGRCGCCGEGVETIEHLLFFCENAAEVWKMAPVRWDGLQDEQHNLWLWWEKATQSLSMEQVQKAQEEWLEFEQPRESEQESNTSQNMSGQQARREQLREDVVCLYTDAAISAKRIRTGQGIIARNWKVTIMRAKGIVNQGKGTVSKEEALAVRNALLMAKKPGWTKIIVHSDCKSIVEQINRCSEYDYSIATILEDVQDLRTGFDRCSFVFIPTTKNEISHALAHFAVKLVHNIEWEHDFPIWLIELGKKEMRVVSLFVINSCTIKC</sequence>
<dbReference type="Proteomes" id="UP001652660">
    <property type="component" value="Chromosome 9c"/>
</dbReference>
<dbReference type="CDD" id="cd06222">
    <property type="entry name" value="RNase_H_like"/>
    <property type="match status" value="1"/>
</dbReference>
<dbReference type="InterPro" id="IPR052929">
    <property type="entry name" value="RNase_H-like_EbsB-rel"/>
</dbReference>
<reference evidence="6" key="1">
    <citation type="submission" date="2025-08" db="UniProtKB">
        <authorList>
            <consortium name="RefSeq"/>
        </authorList>
    </citation>
    <scope>IDENTIFICATION</scope>
    <source>
        <tissue evidence="6">Leaves</tissue>
    </source>
</reference>
<dbReference type="PANTHER" id="PTHR47074">
    <property type="entry name" value="BNAC02G40300D PROTEIN"/>
    <property type="match status" value="1"/>
</dbReference>
<dbReference type="Gene3D" id="3.30.420.10">
    <property type="entry name" value="Ribonuclease H-like superfamily/Ribonuclease H"/>
    <property type="match status" value="1"/>
</dbReference>
<evidence type="ECO:0000259" key="4">
    <source>
        <dbReference type="Pfam" id="PF13966"/>
    </source>
</evidence>
<dbReference type="RefSeq" id="XP_071920601.1">
    <property type="nucleotide sequence ID" value="XM_072064500.1"/>
</dbReference>
<dbReference type="GeneID" id="140014102"/>
<feature type="compositionally biased region" description="Polar residues" evidence="2">
    <location>
        <begin position="232"/>
        <end position="243"/>
    </location>
</feature>
<evidence type="ECO:0000256" key="2">
    <source>
        <dbReference type="SAM" id="MobiDB-lite"/>
    </source>
</evidence>
<dbReference type="Pfam" id="PF13456">
    <property type="entry name" value="RVT_3"/>
    <property type="match status" value="1"/>
</dbReference>
<dbReference type="Pfam" id="PF02519">
    <property type="entry name" value="Auxin_inducible"/>
    <property type="match status" value="1"/>
</dbReference>
<gene>
    <name evidence="6" type="primary">LOC140014102</name>
</gene>
<protein>
    <submittedName>
        <fullName evidence="6">Uncharacterized protein</fullName>
    </submittedName>
</protein>
<feature type="domain" description="Reverse transcriptase zinc-binding" evidence="4">
    <location>
        <begin position="111"/>
        <end position="180"/>
    </location>
</feature>
<evidence type="ECO:0000313" key="5">
    <source>
        <dbReference type="Proteomes" id="UP001652660"/>
    </source>
</evidence>
<dbReference type="SUPFAM" id="SSF53098">
    <property type="entry name" value="Ribonuclease H-like"/>
    <property type="match status" value="1"/>
</dbReference>
<dbReference type="InterPro" id="IPR002156">
    <property type="entry name" value="RNaseH_domain"/>
</dbReference>
<proteinExistence type="inferred from homology"/>
<evidence type="ECO:0000259" key="3">
    <source>
        <dbReference type="Pfam" id="PF13456"/>
    </source>
</evidence>
<dbReference type="Pfam" id="PF13966">
    <property type="entry name" value="zf-RVT"/>
    <property type="match status" value="1"/>
</dbReference>
<name>A0ABM4VM41_COFAR</name>
<evidence type="ECO:0000256" key="1">
    <source>
        <dbReference type="ARBA" id="ARBA00006974"/>
    </source>
</evidence>
<comment type="similarity">
    <text evidence="1">Belongs to the ARG7 family.</text>
</comment>
<evidence type="ECO:0000313" key="6">
    <source>
        <dbReference type="RefSeq" id="XP_071920601.1"/>
    </source>
</evidence>
<keyword evidence="5" id="KW-1185">Reference proteome</keyword>
<accession>A0ABM4VM41</accession>
<dbReference type="InterPro" id="IPR012337">
    <property type="entry name" value="RNaseH-like_sf"/>
</dbReference>
<dbReference type="InterPro" id="IPR036397">
    <property type="entry name" value="RNaseH_sf"/>
</dbReference>
<feature type="region of interest" description="Disordered" evidence="2">
    <location>
        <begin position="1"/>
        <end position="31"/>
    </location>
</feature>
<dbReference type="PANTHER" id="PTHR47074:SF49">
    <property type="entry name" value="POLYNUCLEOTIDYL TRANSFERASE, RIBONUCLEASE H-LIKE SUPERFAMILY PROTEIN"/>
    <property type="match status" value="1"/>
</dbReference>
<dbReference type="InterPro" id="IPR026960">
    <property type="entry name" value="RVT-Znf"/>
</dbReference>